<dbReference type="Proteomes" id="UP000284605">
    <property type="component" value="Unassembled WGS sequence"/>
</dbReference>
<evidence type="ECO:0000256" key="7">
    <source>
        <dbReference type="ARBA" id="ARBA00023163"/>
    </source>
</evidence>
<dbReference type="Pfam" id="PF00486">
    <property type="entry name" value="Trans_reg_C"/>
    <property type="match status" value="1"/>
</dbReference>
<comment type="caution">
    <text evidence="13">The sequence shown here is derived from an EMBL/GenBank/DDBJ whole genome shotgun (WGS) entry which is preliminary data.</text>
</comment>
<dbReference type="SMART" id="SM00862">
    <property type="entry name" value="Trans_reg_C"/>
    <property type="match status" value="1"/>
</dbReference>
<dbReference type="FunFam" id="3.40.50.2300:FF:000001">
    <property type="entry name" value="DNA-binding response regulator PhoB"/>
    <property type="match status" value="1"/>
</dbReference>
<dbReference type="PROSITE" id="PS50110">
    <property type="entry name" value="RESPONSE_REGULATORY"/>
    <property type="match status" value="1"/>
</dbReference>
<dbReference type="CDD" id="cd00383">
    <property type="entry name" value="trans_reg_C"/>
    <property type="match status" value="1"/>
</dbReference>
<dbReference type="Pfam" id="PF00072">
    <property type="entry name" value="Response_reg"/>
    <property type="match status" value="1"/>
</dbReference>
<evidence type="ECO:0000256" key="5">
    <source>
        <dbReference type="ARBA" id="ARBA00023015"/>
    </source>
</evidence>
<dbReference type="SMART" id="SM00448">
    <property type="entry name" value="REC"/>
    <property type="match status" value="1"/>
</dbReference>
<proteinExistence type="predicted"/>
<gene>
    <name evidence="13" type="ORF">D3874_18750</name>
</gene>
<evidence type="ECO:0000259" key="11">
    <source>
        <dbReference type="PROSITE" id="PS50110"/>
    </source>
</evidence>
<feature type="domain" description="Response regulatory" evidence="11">
    <location>
        <begin position="10"/>
        <end position="124"/>
    </location>
</feature>
<keyword evidence="3 9" id="KW-0597">Phosphoprotein</keyword>
<dbReference type="Gene3D" id="3.40.50.2300">
    <property type="match status" value="1"/>
</dbReference>
<evidence type="ECO:0000259" key="12">
    <source>
        <dbReference type="PROSITE" id="PS51755"/>
    </source>
</evidence>
<keyword evidence="4" id="KW-0902">Two-component regulatory system</keyword>
<dbReference type="OrthoDB" id="9784252at2"/>
<reference evidence="13 14" key="1">
    <citation type="submission" date="2018-09" db="EMBL/GenBank/DDBJ databases">
        <authorList>
            <person name="Zhu H."/>
        </authorList>
    </citation>
    <scope>NUCLEOTIDE SEQUENCE [LARGE SCALE GENOMIC DNA]</scope>
    <source>
        <strain evidence="13 14">K1W22B-8</strain>
    </source>
</reference>
<comment type="subcellular location">
    <subcellularLocation>
        <location evidence="1">Cytoplasm</location>
    </subcellularLocation>
</comment>
<dbReference type="GO" id="GO:0005829">
    <property type="term" value="C:cytosol"/>
    <property type="evidence" value="ECO:0007669"/>
    <property type="project" value="TreeGrafter"/>
</dbReference>
<dbReference type="PROSITE" id="PS51755">
    <property type="entry name" value="OMPR_PHOB"/>
    <property type="match status" value="1"/>
</dbReference>
<dbReference type="GO" id="GO:0000976">
    <property type="term" value="F:transcription cis-regulatory region binding"/>
    <property type="evidence" value="ECO:0007669"/>
    <property type="project" value="TreeGrafter"/>
</dbReference>
<dbReference type="PANTHER" id="PTHR48111">
    <property type="entry name" value="REGULATOR OF RPOS"/>
    <property type="match status" value="1"/>
</dbReference>
<dbReference type="AlphaFoldDB" id="A0A418WFI8"/>
<dbReference type="InterPro" id="IPR001789">
    <property type="entry name" value="Sig_transdc_resp-reg_receiver"/>
</dbReference>
<dbReference type="Gene3D" id="6.10.250.690">
    <property type="match status" value="1"/>
</dbReference>
<dbReference type="RefSeq" id="WP_119779589.1">
    <property type="nucleotide sequence ID" value="NZ_QYUK01000011.1"/>
</dbReference>
<evidence type="ECO:0000256" key="6">
    <source>
        <dbReference type="ARBA" id="ARBA00023125"/>
    </source>
</evidence>
<dbReference type="EMBL" id="QYUK01000011">
    <property type="protein sequence ID" value="RJF88773.1"/>
    <property type="molecule type" value="Genomic_DNA"/>
</dbReference>
<name>A0A418WFI8_9PROT</name>
<evidence type="ECO:0000256" key="2">
    <source>
        <dbReference type="ARBA" id="ARBA00022490"/>
    </source>
</evidence>
<evidence type="ECO:0000313" key="13">
    <source>
        <dbReference type="EMBL" id="RJF88773.1"/>
    </source>
</evidence>
<keyword evidence="5" id="KW-0805">Transcription regulation</keyword>
<evidence type="ECO:0000256" key="1">
    <source>
        <dbReference type="ARBA" id="ARBA00004496"/>
    </source>
</evidence>
<evidence type="ECO:0000256" key="9">
    <source>
        <dbReference type="PROSITE-ProRule" id="PRU00169"/>
    </source>
</evidence>
<feature type="DNA-binding region" description="OmpR/PhoB-type" evidence="10">
    <location>
        <begin position="139"/>
        <end position="239"/>
    </location>
</feature>
<evidence type="ECO:0000256" key="8">
    <source>
        <dbReference type="ARBA" id="ARBA00067337"/>
    </source>
</evidence>
<keyword evidence="7" id="KW-0804">Transcription</keyword>
<dbReference type="SUPFAM" id="SSF52172">
    <property type="entry name" value="CheY-like"/>
    <property type="match status" value="1"/>
</dbReference>
<protein>
    <recommendedName>
        <fullName evidence="8">Regulatory protein VirG</fullName>
    </recommendedName>
</protein>
<accession>A0A418WFI8</accession>
<sequence>MPDPAIRTEHILVVDDDPRIRQMLVRYFEDEGYRVSTAADGHEMRACLLKGAVDIILLDLVLPGGDDGLGLAREIRAQSDVPIIMLTGRDDVVDRIVGLEVGADDYIAKPFHLREVLARLRTVLRRRTAAAPESKRDKTEVFHFDGWRLDLDRRQLVSAQDREITLTTGEFDILVVLARHPGRVFTREALMDLTRGRAHEAFDRTIDAQIARLRKKIEADPKSPALIKSVRGIGYVFTGKSMG</sequence>
<evidence type="ECO:0000256" key="3">
    <source>
        <dbReference type="ARBA" id="ARBA00022553"/>
    </source>
</evidence>
<evidence type="ECO:0000313" key="14">
    <source>
        <dbReference type="Proteomes" id="UP000284605"/>
    </source>
</evidence>
<keyword evidence="14" id="KW-1185">Reference proteome</keyword>
<dbReference type="GO" id="GO:0032993">
    <property type="term" value="C:protein-DNA complex"/>
    <property type="evidence" value="ECO:0007669"/>
    <property type="project" value="TreeGrafter"/>
</dbReference>
<evidence type="ECO:0000256" key="10">
    <source>
        <dbReference type="PROSITE-ProRule" id="PRU01091"/>
    </source>
</evidence>
<dbReference type="InterPro" id="IPR001867">
    <property type="entry name" value="OmpR/PhoB-type_DNA-bd"/>
</dbReference>
<feature type="domain" description="OmpR/PhoB-type" evidence="12">
    <location>
        <begin position="139"/>
        <end position="239"/>
    </location>
</feature>
<organism evidence="13 14">
    <name type="scientific">Oleomonas cavernae</name>
    <dbReference type="NCBI Taxonomy" id="2320859"/>
    <lineage>
        <taxon>Bacteria</taxon>
        <taxon>Pseudomonadati</taxon>
        <taxon>Pseudomonadota</taxon>
        <taxon>Alphaproteobacteria</taxon>
        <taxon>Acetobacterales</taxon>
        <taxon>Acetobacteraceae</taxon>
        <taxon>Oleomonas</taxon>
    </lineage>
</organism>
<dbReference type="SUPFAM" id="SSF46894">
    <property type="entry name" value="C-terminal effector domain of the bipartite response regulators"/>
    <property type="match status" value="1"/>
</dbReference>
<dbReference type="PANTHER" id="PTHR48111:SF4">
    <property type="entry name" value="DNA-BINDING DUAL TRANSCRIPTIONAL REGULATOR OMPR"/>
    <property type="match status" value="1"/>
</dbReference>
<keyword evidence="2" id="KW-0963">Cytoplasm</keyword>
<dbReference type="InterPro" id="IPR036388">
    <property type="entry name" value="WH-like_DNA-bd_sf"/>
</dbReference>
<dbReference type="InterPro" id="IPR011006">
    <property type="entry name" value="CheY-like_superfamily"/>
</dbReference>
<dbReference type="FunFam" id="1.10.10.10:FF:000099">
    <property type="entry name" value="Two-component system response regulator TorR"/>
    <property type="match status" value="1"/>
</dbReference>
<keyword evidence="6 10" id="KW-0238">DNA-binding</keyword>
<dbReference type="GO" id="GO:0006355">
    <property type="term" value="P:regulation of DNA-templated transcription"/>
    <property type="evidence" value="ECO:0007669"/>
    <property type="project" value="InterPro"/>
</dbReference>
<dbReference type="GO" id="GO:0000156">
    <property type="term" value="F:phosphorelay response regulator activity"/>
    <property type="evidence" value="ECO:0007669"/>
    <property type="project" value="TreeGrafter"/>
</dbReference>
<dbReference type="InterPro" id="IPR039420">
    <property type="entry name" value="WalR-like"/>
</dbReference>
<dbReference type="InterPro" id="IPR016032">
    <property type="entry name" value="Sig_transdc_resp-reg_C-effctor"/>
</dbReference>
<feature type="modified residue" description="4-aspartylphosphate" evidence="9">
    <location>
        <position position="59"/>
    </location>
</feature>
<dbReference type="Gene3D" id="1.10.10.10">
    <property type="entry name" value="Winged helix-like DNA-binding domain superfamily/Winged helix DNA-binding domain"/>
    <property type="match status" value="1"/>
</dbReference>
<evidence type="ECO:0000256" key="4">
    <source>
        <dbReference type="ARBA" id="ARBA00023012"/>
    </source>
</evidence>